<gene>
    <name evidence="3" type="ORF">DFR46_1187</name>
</gene>
<accession>A0A3D9FGE9</accession>
<name>A0A3D9FGE9_9SPHN</name>
<feature type="domain" description="Polysaccharide biosynthesis enzyme WcbI" evidence="2">
    <location>
        <begin position="3"/>
        <end position="203"/>
    </location>
</feature>
<dbReference type="InterPro" id="IPR006342">
    <property type="entry name" value="FkbM_mtfrase"/>
</dbReference>
<proteinExistence type="predicted"/>
<evidence type="ECO:0000259" key="1">
    <source>
        <dbReference type="Pfam" id="PF05050"/>
    </source>
</evidence>
<dbReference type="InterPro" id="IPR029063">
    <property type="entry name" value="SAM-dependent_MTases_sf"/>
</dbReference>
<dbReference type="PANTHER" id="PTHR36973:SF4">
    <property type="entry name" value="NODULATION PROTEIN"/>
    <property type="match status" value="1"/>
</dbReference>
<dbReference type="Proteomes" id="UP000256310">
    <property type="component" value="Unassembled WGS sequence"/>
</dbReference>
<dbReference type="AlphaFoldDB" id="A0A3D9FGE9"/>
<dbReference type="Pfam" id="PF18588">
    <property type="entry name" value="WcbI"/>
    <property type="match status" value="1"/>
</dbReference>
<dbReference type="RefSeq" id="WP_162843404.1">
    <property type="nucleotide sequence ID" value="NZ_QRDP01000004.1"/>
</dbReference>
<dbReference type="NCBIfam" id="TIGR01444">
    <property type="entry name" value="fkbM_fam"/>
    <property type="match status" value="1"/>
</dbReference>
<dbReference type="PANTHER" id="PTHR36973">
    <property type="entry name" value="SLL1456 PROTEIN-RELATED"/>
    <property type="match status" value="1"/>
</dbReference>
<dbReference type="GO" id="GO:0032259">
    <property type="term" value="P:methylation"/>
    <property type="evidence" value="ECO:0007669"/>
    <property type="project" value="UniProtKB-KW"/>
</dbReference>
<comment type="caution">
    <text evidence="3">The sequence shown here is derived from an EMBL/GenBank/DDBJ whole genome shotgun (WGS) entry which is preliminary data.</text>
</comment>
<dbReference type="SUPFAM" id="SSF53335">
    <property type="entry name" value="S-adenosyl-L-methionine-dependent methyltransferases"/>
    <property type="match status" value="1"/>
</dbReference>
<keyword evidence="3" id="KW-0808">Transferase</keyword>
<dbReference type="GO" id="GO:0008171">
    <property type="term" value="F:O-methyltransferase activity"/>
    <property type="evidence" value="ECO:0007669"/>
    <property type="project" value="TreeGrafter"/>
</dbReference>
<dbReference type="InterPro" id="IPR041307">
    <property type="entry name" value="WcbI"/>
</dbReference>
<dbReference type="Pfam" id="PF05050">
    <property type="entry name" value="Methyltransf_21"/>
    <property type="match status" value="1"/>
</dbReference>
<reference evidence="3 4" key="1">
    <citation type="submission" date="2018-07" db="EMBL/GenBank/DDBJ databases">
        <title>Genomic Encyclopedia of Type Strains, Phase IV (KMG-IV): sequencing the most valuable type-strain genomes for metagenomic binning, comparative biology and taxonomic classification.</title>
        <authorList>
            <person name="Goeker M."/>
        </authorList>
    </citation>
    <scope>NUCLEOTIDE SEQUENCE [LARGE SCALE GENOMIC DNA]</scope>
    <source>
        <strain evidence="3 4">DSM 26725</strain>
    </source>
</reference>
<evidence type="ECO:0000259" key="2">
    <source>
        <dbReference type="Pfam" id="PF18588"/>
    </source>
</evidence>
<keyword evidence="4" id="KW-1185">Reference proteome</keyword>
<dbReference type="Gene3D" id="3.40.50.12080">
    <property type="match status" value="2"/>
</dbReference>
<evidence type="ECO:0000313" key="3">
    <source>
        <dbReference type="EMBL" id="RED16171.1"/>
    </source>
</evidence>
<dbReference type="InterPro" id="IPR053188">
    <property type="entry name" value="FkbM_Methyltransferase"/>
</dbReference>
<keyword evidence="3" id="KW-0489">Methyltransferase</keyword>
<dbReference type="EMBL" id="QRDP01000004">
    <property type="protein sequence ID" value="RED16171.1"/>
    <property type="molecule type" value="Genomic_DNA"/>
</dbReference>
<sequence>MKLMVYANCQAGPVSSLLGLANSDLEIIRCPAVHTLTSSDIPRIQQLVEACDVIVHQPISDNFGPLATEMLKNEYPTKTFVSFPSIYFRGLFPYLSYLRVPDAGTLTGPFSEYHDLRIVAAFLAGLSIEETTIILSQGDGDHRPFFEACLSESRSKEATTDIKVMDIVKDRLRGGDPFFTYNHPPNSVLWHVAEQVLKILELPIREQFSVPKMQYLGENRAAIPNSLLRDLNVQVRRPNYMTNGEVFEHEKLVAEYFIVYKNFEDFLAICRSNRKRFPENLNIDEMIERYRDYKTNTNPQSTKTIAVDKRKRSSNMYISSLISDIRVPCFSEILPKYRALRPDCSVLIDGGAGLGETAKKMFHRTEMGDVRVVAYEPNANNVEEFIYTHDDLTLVPSALGDSNGTASFLITDTTKKSIRTSFLKTGTSFVGKLETSNDQSAPGDRYEVPVVRMDDSLAELNINEAHFVKLDLQGGELPALKGMGDLLETVHWMWIEYGGQPGLLEFLDQRGFVLFDTEYLFVGQHNDLTLELFDVSRSGTNSIGKQIFHGHRKHIWNDYQRGFAFAQKHRRMIQTDIAAVSPRALSSFVDAAFAWSQKVEYDRFSIPRRLF</sequence>
<evidence type="ECO:0000313" key="4">
    <source>
        <dbReference type="Proteomes" id="UP000256310"/>
    </source>
</evidence>
<feature type="domain" description="Methyltransferase FkbM" evidence="1">
    <location>
        <begin position="351"/>
        <end position="501"/>
    </location>
</feature>
<dbReference type="Gene3D" id="3.40.50.150">
    <property type="entry name" value="Vaccinia Virus protein VP39"/>
    <property type="match status" value="1"/>
</dbReference>
<organism evidence="3 4">
    <name type="scientific">Parasphingopyxis lamellibrachiae</name>
    <dbReference type="NCBI Taxonomy" id="680125"/>
    <lineage>
        <taxon>Bacteria</taxon>
        <taxon>Pseudomonadati</taxon>
        <taxon>Pseudomonadota</taxon>
        <taxon>Alphaproteobacteria</taxon>
        <taxon>Sphingomonadales</taxon>
        <taxon>Sphingomonadaceae</taxon>
        <taxon>Parasphingopyxis</taxon>
    </lineage>
</organism>
<protein>
    <submittedName>
        <fullName evidence="3">FkbM family methyltransferase</fullName>
    </submittedName>
</protein>